<gene>
    <name evidence="6" type="ORF">D5071_15145</name>
</gene>
<dbReference type="InterPro" id="IPR036388">
    <property type="entry name" value="WH-like_DNA-bd_sf"/>
</dbReference>
<dbReference type="SUPFAM" id="SSF53850">
    <property type="entry name" value="Periplasmic binding protein-like II"/>
    <property type="match status" value="1"/>
</dbReference>
<evidence type="ECO:0000313" key="6">
    <source>
        <dbReference type="EMBL" id="RJL49847.1"/>
    </source>
</evidence>
<protein>
    <submittedName>
        <fullName evidence="6">LysR family transcriptional regulator</fullName>
    </submittedName>
</protein>
<evidence type="ECO:0000256" key="1">
    <source>
        <dbReference type="ARBA" id="ARBA00009437"/>
    </source>
</evidence>
<proteinExistence type="inferred from homology"/>
<accession>A0A419ATX1</accession>
<dbReference type="Pfam" id="PF03466">
    <property type="entry name" value="LysR_substrate"/>
    <property type="match status" value="1"/>
</dbReference>
<reference evidence="6 7" key="1">
    <citation type="submission" date="2018-09" db="EMBL/GenBank/DDBJ databases">
        <title>Phylogenetic diversity of Pectobacterium and Dickeya strains causing blackleg disease of potato in Morocco.</title>
        <authorList>
            <person name="Oulghazi S."/>
            <person name="Moumni M."/>
            <person name="Faure D."/>
        </authorList>
    </citation>
    <scope>NUCLEOTIDE SEQUENCE [LARGE SCALE GENOMIC DNA]</scope>
    <source>
        <strain evidence="6 7">S1.15.11.2D</strain>
    </source>
</reference>
<dbReference type="CDD" id="cd08476">
    <property type="entry name" value="PBP2_CrgA_like_7"/>
    <property type="match status" value="1"/>
</dbReference>
<dbReference type="Gene3D" id="3.40.190.290">
    <property type="match status" value="1"/>
</dbReference>
<dbReference type="SUPFAM" id="SSF46785">
    <property type="entry name" value="Winged helix' DNA-binding domain"/>
    <property type="match status" value="1"/>
</dbReference>
<dbReference type="InterPro" id="IPR036390">
    <property type="entry name" value="WH_DNA-bd_sf"/>
</dbReference>
<keyword evidence="3" id="KW-0238">DNA-binding</keyword>
<evidence type="ECO:0000313" key="7">
    <source>
        <dbReference type="Proteomes" id="UP000283655"/>
    </source>
</evidence>
<dbReference type="FunFam" id="1.10.10.10:FF:000001">
    <property type="entry name" value="LysR family transcriptional regulator"/>
    <property type="match status" value="1"/>
</dbReference>
<dbReference type="InterPro" id="IPR058163">
    <property type="entry name" value="LysR-type_TF_proteobact-type"/>
</dbReference>
<dbReference type="InterPro" id="IPR005119">
    <property type="entry name" value="LysR_subst-bd"/>
</dbReference>
<dbReference type="GO" id="GO:0003700">
    <property type="term" value="F:DNA-binding transcription factor activity"/>
    <property type="evidence" value="ECO:0007669"/>
    <property type="project" value="InterPro"/>
</dbReference>
<dbReference type="PANTHER" id="PTHR30537:SF72">
    <property type="entry name" value="LYSR FAMILY TRANSCRIPTIONAL REGULATOR"/>
    <property type="match status" value="1"/>
</dbReference>
<evidence type="ECO:0000256" key="4">
    <source>
        <dbReference type="ARBA" id="ARBA00023163"/>
    </source>
</evidence>
<sequence>MMDKLGSIGIFVRVAERLGFSAVSRELGVSPSSVGKAVARLEARLGVRLFHRSTRTLALTAEGEKFLERCRRILSEVEAAELEMTQASETPHGKLRVSLPRHSSLFEPVIADFMQHYPAVELDLDFSDRLVDVIGEGFDAAIRTGTLADSGLKRRQLGTFRRVLVGAPAYFKEHGQPQHPADLRAHICLHYRFPSSGRLEQWPLPSAAEENAYDIPLSLVCNSIEMRIHLARQAQGIACLPDFSVAKYLRDGRLQTILDDFTQNSSPMWILWPASRDLSPKLRAFIDCLSEKTFG</sequence>
<dbReference type="RefSeq" id="WP_119874280.1">
    <property type="nucleotide sequence ID" value="NZ_QZDH01000040.1"/>
</dbReference>
<evidence type="ECO:0000259" key="5">
    <source>
        <dbReference type="PROSITE" id="PS50931"/>
    </source>
</evidence>
<dbReference type="AlphaFoldDB" id="A0A419ATX1"/>
<evidence type="ECO:0000256" key="3">
    <source>
        <dbReference type="ARBA" id="ARBA00023125"/>
    </source>
</evidence>
<name>A0A419ATX1_PECCA</name>
<comment type="similarity">
    <text evidence="1">Belongs to the LysR transcriptional regulatory family.</text>
</comment>
<dbReference type="EMBL" id="QZDH01000040">
    <property type="protein sequence ID" value="RJL49847.1"/>
    <property type="molecule type" value="Genomic_DNA"/>
</dbReference>
<dbReference type="Gene3D" id="1.10.10.10">
    <property type="entry name" value="Winged helix-like DNA-binding domain superfamily/Winged helix DNA-binding domain"/>
    <property type="match status" value="1"/>
</dbReference>
<keyword evidence="4" id="KW-0804">Transcription</keyword>
<feature type="domain" description="HTH lysR-type" evidence="5">
    <location>
        <begin position="10"/>
        <end position="60"/>
    </location>
</feature>
<evidence type="ECO:0000256" key="2">
    <source>
        <dbReference type="ARBA" id="ARBA00023015"/>
    </source>
</evidence>
<organism evidence="6 7">
    <name type="scientific">Pectobacterium carotovorum</name>
    <name type="common">Erwinia carotovora</name>
    <dbReference type="NCBI Taxonomy" id="554"/>
    <lineage>
        <taxon>Bacteria</taxon>
        <taxon>Pseudomonadati</taxon>
        <taxon>Pseudomonadota</taxon>
        <taxon>Gammaproteobacteria</taxon>
        <taxon>Enterobacterales</taxon>
        <taxon>Pectobacteriaceae</taxon>
        <taxon>Pectobacterium</taxon>
    </lineage>
</organism>
<dbReference type="GO" id="GO:0043565">
    <property type="term" value="F:sequence-specific DNA binding"/>
    <property type="evidence" value="ECO:0007669"/>
    <property type="project" value="TreeGrafter"/>
</dbReference>
<comment type="caution">
    <text evidence="6">The sequence shown here is derived from an EMBL/GenBank/DDBJ whole genome shotgun (WGS) entry which is preliminary data.</text>
</comment>
<dbReference type="GO" id="GO:0006351">
    <property type="term" value="P:DNA-templated transcription"/>
    <property type="evidence" value="ECO:0007669"/>
    <property type="project" value="TreeGrafter"/>
</dbReference>
<dbReference type="Proteomes" id="UP000283655">
    <property type="component" value="Unassembled WGS sequence"/>
</dbReference>
<dbReference type="InterPro" id="IPR000847">
    <property type="entry name" value="LysR_HTH_N"/>
</dbReference>
<dbReference type="PROSITE" id="PS50931">
    <property type="entry name" value="HTH_LYSR"/>
    <property type="match status" value="1"/>
</dbReference>
<dbReference type="PANTHER" id="PTHR30537">
    <property type="entry name" value="HTH-TYPE TRANSCRIPTIONAL REGULATOR"/>
    <property type="match status" value="1"/>
</dbReference>
<keyword evidence="2" id="KW-0805">Transcription regulation</keyword>
<dbReference type="Pfam" id="PF00126">
    <property type="entry name" value="HTH_1"/>
    <property type="match status" value="1"/>
</dbReference>